<dbReference type="Pfam" id="PF13515">
    <property type="entry name" value="FUSC_2"/>
    <property type="match status" value="1"/>
</dbReference>
<feature type="transmembrane region" description="Helical" evidence="7">
    <location>
        <begin position="176"/>
        <end position="195"/>
    </location>
</feature>
<feature type="transmembrane region" description="Helical" evidence="7">
    <location>
        <begin position="133"/>
        <end position="155"/>
    </location>
</feature>
<evidence type="ECO:0000256" key="6">
    <source>
        <dbReference type="ARBA" id="ARBA00043993"/>
    </source>
</evidence>
<feature type="transmembrane region" description="Helical" evidence="7">
    <location>
        <begin position="83"/>
        <end position="101"/>
    </location>
</feature>
<evidence type="ECO:0000256" key="3">
    <source>
        <dbReference type="ARBA" id="ARBA00022692"/>
    </source>
</evidence>
<feature type="transmembrane region" description="Helical" evidence="7">
    <location>
        <begin position="59"/>
        <end position="77"/>
    </location>
</feature>
<comment type="caution">
    <text evidence="9">The sequence shown here is derived from an EMBL/GenBank/DDBJ whole genome shotgun (WGS) entry which is preliminary data.</text>
</comment>
<name>A0ABW1CEQ9_9ACTN</name>
<protein>
    <submittedName>
        <fullName evidence="9">FUSC family protein</fullName>
    </submittedName>
</protein>
<evidence type="ECO:0000256" key="2">
    <source>
        <dbReference type="ARBA" id="ARBA00022475"/>
    </source>
</evidence>
<keyword evidence="3 7" id="KW-0812">Transmembrane</keyword>
<dbReference type="Proteomes" id="UP001596058">
    <property type="component" value="Unassembled WGS sequence"/>
</dbReference>
<dbReference type="InterPro" id="IPR049453">
    <property type="entry name" value="Memb_transporter_dom"/>
</dbReference>
<keyword evidence="5 7" id="KW-0472">Membrane</keyword>
<dbReference type="EMBL" id="JBHSPA010000013">
    <property type="protein sequence ID" value="MFC5824184.1"/>
    <property type="molecule type" value="Genomic_DNA"/>
</dbReference>
<feature type="transmembrane region" description="Helical" evidence="7">
    <location>
        <begin position="239"/>
        <end position="263"/>
    </location>
</feature>
<sequence>MTSRMKDAAVTTAATIASVGVAAAVIHVARLPAALLVVAAALGLSLGRTRRDTDWPDRVIALTVLPVVAAAAVVTHALLAGPYAVLGAALFVLAMSVTVWVRRWGGRATAAGAQASMPLLVVVLMAPVGLPDIGWTALIAMVTCGVVLGIHLLTGPPPGRRADPPPRGRLPASTKMAIQLGAALALAFLCGRLVLGEHWQWVVLTTFLVCSGNRGRADVVHKGVSRVAGAVAGTGGATLLLPLLAGSSAAHVAAVAAVLVAGVWLRSFSYAYWAASITAALAFAYAYFGQSVPSLLGGRLVSILIGGAIAVAVSWYVLPVRSTAVAQLRVAESVRVLAPFLQSLQEQVAGRTGESMPEHRERFEQAVGRVEEIAAPFEARRRLLGRWWADGRRHADVFDTLRDSARSLREIAEHVEASPSGRPEPDVAALIGQARKELGALRAGGRPRPAPGGAELYAALRRTSERLAETAARTTS</sequence>
<evidence type="ECO:0000313" key="9">
    <source>
        <dbReference type="EMBL" id="MFC5824184.1"/>
    </source>
</evidence>
<evidence type="ECO:0000256" key="1">
    <source>
        <dbReference type="ARBA" id="ARBA00004651"/>
    </source>
</evidence>
<dbReference type="PANTHER" id="PTHR30509:SF9">
    <property type="entry name" value="MULTIDRUG RESISTANCE PROTEIN MDTO"/>
    <property type="match status" value="1"/>
</dbReference>
<keyword evidence="2" id="KW-1003">Cell membrane</keyword>
<dbReference type="PANTHER" id="PTHR30509">
    <property type="entry name" value="P-HYDROXYBENZOIC ACID EFFLUX PUMP SUBUNIT-RELATED"/>
    <property type="match status" value="1"/>
</dbReference>
<feature type="transmembrane region" description="Helical" evidence="7">
    <location>
        <begin position="270"/>
        <end position="288"/>
    </location>
</feature>
<reference evidence="10" key="1">
    <citation type="journal article" date="2019" name="Int. J. Syst. Evol. Microbiol.">
        <title>The Global Catalogue of Microorganisms (GCM) 10K type strain sequencing project: providing services to taxonomists for standard genome sequencing and annotation.</title>
        <authorList>
            <consortium name="The Broad Institute Genomics Platform"/>
            <consortium name="The Broad Institute Genome Sequencing Center for Infectious Disease"/>
            <person name="Wu L."/>
            <person name="Ma J."/>
        </authorList>
    </citation>
    <scope>NUCLEOTIDE SEQUENCE [LARGE SCALE GENOMIC DNA]</scope>
    <source>
        <strain evidence="10">CCUG 53903</strain>
    </source>
</reference>
<proteinExistence type="inferred from homology"/>
<evidence type="ECO:0000256" key="4">
    <source>
        <dbReference type="ARBA" id="ARBA00022989"/>
    </source>
</evidence>
<comment type="subcellular location">
    <subcellularLocation>
        <location evidence="1">Cell membrane</location>
        <topology evidence="1">Multi-pass membrane protein</topology>
    </subcellularLocation>
</comment>
<keyword evidence="4 7" id="KW-1133">Transmembrane helix</keyword>
<evidence type="ECO:0000256" key="5">
    <source>
        <dbReference type="ARBA" id="ARBA00023136"/>
    </source>
</evidence>
<feature type="transmembrane region" description="Helical" evidence="7">
    <location>
        <begin position="300"/>
        <end position="318"/>
    </location>
</feature>
<keyword evidence="10" id="KW-1185">Reference proteome</keyword>
<feature type="transmembrane region" description="Helical" evidence="7">
    <location>
        <begin position="108"/>
        <end position="127"/>
    </location>
</feature>
<evidence type="ECO:0000259" key="8">
    <source>
        <dbReference type="Pfam" id="PF13515"/>
    </source>
</evidence>
<comment type="similarity">
    <text evidence="6">Belongs to the YccS/YhfK family.</text>
</comment>
<dbReference type="RefSeq" id="WP_379513713.1">
    <property type="nucleotide sequence ID" value="NZ_JBHSPA010000013.1"/>
</dbReference>
<evidence type="ECO:0000256" key="7">
    <source>
        <dbReference type="SAM" id="Phobius"/>
    </source>
</evidence>
<gene>
    <name evidence="9" type="ORF">ACFPZ3_10015</name>
</gene>
<accession>A0ABW1CEQ9</accession>
<evidence type="ECO:0000313" key="10">
    <source>
        <dbReference type="Proteomes" id="UP001596058"/>
    </source>
</evidence>
<feature type="domain" description="Integral membrane bound transporter" evidence="8">
    <location>
        <begin position="187"/>
        <end position="313"/>
    </location>
</feature>
<feature type="transmembrane region" description="Helical" evidence="7">
    <location>
        <begin position="32"/>
        <end position="47"/>
    </location>
</feature>
<organism evidence="9 10">
    <name type="scientific">Nonomuraea insulae</name>
    <dbReference type="NCBI Taxonomy" id="1616787"/>
    <lineage>
        <taxon>Bacteria</taxon>
        <taxon>Bacillati</taxon>
        <taxon>Actinomycetota</taxon>
        <taxon>Actinomycetes</taxon>
        <taxon>Streptosporangiales</taxon>
        <taxon>Streptosporangiaceae</taxon>
        <taxon>Nonomuraea</taxon>
    </lineage>
</organism>